<accession>I4Z158</accession>
<dbReference type="InterPro" id="IPR036390">
    <property type="entry name" value="WH_DNA-bd_sf"/>
</dbReference>
<dbReference type="PATRIC" id="fig|864069.3.peg.1410"/>
<keyword evidence="7" id="KW-1185">Reference proteome</keyword>
<dbReference type="SMART" id="SM00346">
    <property type="entry name" value="HTH_ICLR"/>
    <property type="match status" value="1"/>
</dbReference>
<sequence>MQAVPGNDSASTDGLGAVGEARIQSIARAKALLDVMADGGWVSLRDLAARTGLAKTTAFNLVKALVDTGLAERNMQAGAYRLSLQHLVYGRAVERRLDVSAVARPHLIAVCTLTRETVNLALPGPADAVIVDSLEGSHTLRVSSYSGTRAPYHSTACGRALLAWQPRRFRQFIYGNSTLTPSTRHTITDPEKLEEVLERCRNDGWTVEMEENELGSACIAAPIFGASSEAVAAVSIAGPAARFDPATITHYGEVLLTYLPRITADLVGKPGA</sequence>
<dbReference type="InterPro" id="IPR014757">
    <property type="entry name" value="Tscrpt_reg_IclR_C"/>
</dbReference>
<evidence type="ECO:0000256" key="1">
    <source>
        <dbReference type="ARBA" id="ARBA00023015"/>
    </source>
</evidence>
<evidence type="ECO:0000256" key="2">
    <source>
        <dbReference type="ARBA" id="ARBA00023125"/>
    </source>
</evidence>
<dbReference type="InterPro" id="IPR005471">
    <property type="entry name" value="Tscrpt_reg_IclR_N"/>
</dbReference>
<dbReference type="EMBL" id="JH660640">
    <property type="protein sequence ID" value="EIM29950.1"/>
    <property type="molecule type" value="Genomic_DNA"/>
</dbReference>
<dbReference type="InterPro" id="IPR050707">
    <property type="entry name" value="HTH_MetabolicPath_Reg"/>
</dbReference>
<reference evidence="6 7" key="1">
    <citation type="submission" date="2012-02" db="EMBL/GenBank/DDBJ databases">
        <title>Improved High-Quality Draft sequence of Microvirga sp. WSM3557.</title>
        <authorList>
            <consortium name="US DOE Joint Genome Institute"/>
            <person name="Lucas S."/>
            <person name="Han J."/>
            <person name="Lapidus A."/>
            <person name="Cheng J.-F."/>
            <person name="Goodwin L."/>
            <person name="Pitluck S."/>
            <person name="Peters L."/>
            <person name="Zhang X."/>
            <person name="Detter J.C."/>
            <person name="Han C."/>
            <person name="Tapia R."/>
            <person name="Land M."/>
            <person name="Hauser L."/>
            <person name="Kyrpides N."/>
            <person name="Ivanova N."/>
            <person name="Pagani I."/>
            <person name="Brau L."/>
            <person name="Yates R."/>
            <person name="O'Hara G."/>
            <person name="Rui T."/>
            <person name="Howieson J."/>
            <person name="Reeve W."/>
            <person name="Woyke T."/>
        </authorList>
    </citation>
    <scope>NUCLEOTIDE SEQUENCE [LARGE SCALE GENOMIC DNA]</scope>
    <source>
        <strain evidence="6 7">WSM3557</strain>
    </source>
</reference>
<dbReference type="Pfam" id="PF01614">
    <property type="entry name" value="IclR_C"/>
    <property type="match status" value="1"/>
</dbReference>
<dbReference type="RefSeq" id="WP_009490052.1">
    <property type="nucleotide sequence ID" value="NZ_CP141050.1"/>
</dbReference>
<dbReference type="PANTHER" id="PTHR30136:SF35">
    <property type="entry name" value="HTH-TYPE TRANSCRIPTIONAL REGULATOR RV1719"/>
    <property type="match status" value="1"/>
</dbReference>
<gene>
    <name evidence="6" type="ORF">MicloDRAFT_00012710</name>
</gene>
<proteinExistence type="predicted"/>
<evidence type="ECO:0000313" key="6">
    <source>
        <dbReference type="EMBL" id="EIM29950.1"/>
    </source>
</evidence>
<dbReference type="SUPFAM" id="SSF55781">
    <property type="entry name" value="GAF domain-like"/>
    <property type="match status" value="1"/>
</dbReference>
<dbReference type="Proteomes" id="UP000003947">
    <property type="component" value="Unassembled WGS sequence"/>
</dbReference>
<evidence type="ECO:0000313" key="7">
    <source>
        <dbReference type="Proteomes" id="UP000003947"/>
    </source>
</evidence>
<dbReference type="Pfam" id="PF09339">
    <property type="entry name" value="HTH_IclR"/>
    <property type="match status" value="1"/>
</dbReference>
<feature type="domain" description="HTH iclR-type" evidence="4">
    <location>
        <begin position="23"/>
        <end position="84"/>
    </location>
</feature>
<dbReference type="SUPFAM" id="SSF46785">
    <property type="entry name" value="Winged helix' DNA-binding domain"/>
    <property type="match status" value="1"/>
</dbReference>
<dbReference type="GO" id="GO:0045892">
    <property type="term" value="P:negative regulation of DNA-templated transcription"/>
    <property type="evidence" value="ECO:0007669"/>
    <property type="project" value="TreeGrafter"/>
</dbReference>
<dbReference type="Gene3D" id="1.10.10.10">
    <property type="entry name" value="Winged helix-like DNA-binding domain superfamily/Winged helix DNA-binding domain"/>
    <property type="match status" value="1"/>
</dbReference>
<dbReference type="eggNOG" id="COG1414">
    <property type="taxonomic scope" value="Bacteria"/>
</dbReference>
<name>I4Z158_9HYPH</name>
<evidence type="ECO:0000256" key="3">
    <source>
        <dbReference type="ARBA" id="ARBA00023163"/>
    </source>
</evidence>
<dbReference type="GO" id="GO:0003677">
    <property type="term" value="F:DNA binding"/>
    <property type="evidence" value="ECO:0007669"/>
    <property type="project" value="UniProtKB-KW"/>
</dbReference>
<dbReference type="STRING" id="864069.MicloDRAFT_00012710"/>
<evidence type="ECO:0000259" key="5">
    <source>
        <dbReference type="PROSITE" id="PS51078"/>
    </source>
</evidence>
<dbReference type="InterPro" id="IPR036388">
    <property type="entry name" value="WH-like_DNA-bd_sf"/>
</dbReference>
<organism evidence="6 7">
    <name type="scientific">Microvirga lotononidis</name>
    <dbReference type="NCBI Taxonomy" id="864069"/>
    <lineage>
        <taxon>Bacteria</taxon>
        <taxon>Pseudomonadati</taxon>
        <taxon>Pseudomonadota</taxon>
        <taxon>Alphaproteobacteria</taxon>
        <taxon>Hyphomicrobiales</taxon>
        <taxon>Methylobacteriaceae</taxon>
        <taxon>Microvirga</taxon>
    </lineage>
</organism>
<keyword evidence="2" id="KW-0238">DNA-binding</keyword>
<dbReference type="PROSITE" id="PS51077">
    <property type="entry name" value="HTH_ICLR"/>
    <property type="match status" value="1"/>
</dbReference>
<dbReference type="InterPro" id="IPR029016">
    <property type="entry name" value="GAF-like_dom_sf"/>
</dbReference>
<keyword evidence="1" id="KW-0805">Transcription regulation</keyword>
<dbReference type="OrthoDB" id="9807558at2"/>
<dbReference type="Gene3D" id="3.30.450.40">
    <property type="match status" value="1"/>
</dbReference>
<dbReference type="HOGENOM" id="CLU_062618_6_4_5"/>
<dbReference type="GO" id="GO:0003700">
    <property type="term" value="F:DNA-binding transcription factor activity"/>
    <property type="evidence" value="ECO:0007669"/>
    <property type="project" value="TreeGrafter"/>
</dbReference>
<keyword evidence="3" id="KW-0804">Transcription</keyword>
<protein>
    <submittedName>
        <fullName evidence="6">Transcriptional regulator</fullName>
    </submittedName>
</protein>
<dbReference type="PROSITE" id="PS51078">
    <property type="entry name" value="ICLR_ED"/>
    <property type="match status" value="1"/>
</dbReference>
<evidence type="ECO:0000259" key="4">
    <source>
        <dbReference type="PROSITE" id="PS51077"/>
    </source>
</evidence>
<dbReference type="PANTHER" id="PTHR30136">
    <property type="entry name" value="HELIX-TURN-HELIX TRANSCRIPTIONAL REGULATOR, ICLR FAMILY"/>
    <property type="match status" value="1"/>
</dbReference>
<dbReference type="AlphaFoldDB" id="I4Z158"/>
<feature type="domain" description="IclR-ED" evidence="5">
    <location>
        <begin position="85"/>
        <end position="268"/>
    </location>
</feature>